<reference evidence="6 7" key="1">
    <citation type="submission" date="2017-05" db="EMBL/GenBank/DDBJ databases">
        <authorList>
            <person name="Varghese N."/>
            <person name="Submissions S."/>
        </authorList>
    </citation>
    <scope>NUCLEOTIDE SEQUENCE [LARGE SCALE GENOMIC DNA]</scope>
    <source>
        <strain evidence="6 7">DSM 29734</strain>
    </source>
</reference>
<dbReference type="InterPro" id="IPR023352">
    <property type="entry name" value="MAPEG-like_dom_sf"/>
</dbReference>
<keyword evidence="3 5" id="KW-1133">Transmembrane helix</keyword>
<dbReference type="SUPFAM" id="SSF161084">
    <property type="entry name" value="MAPEG domain-like"/>
    <property type="match status" value="1"/>
</dbReference>
<dbReference type="Proteomes" id="UP001157961">
    <property type="component" value="Unassembled WGS sequence"/>
</dbReference>
<keyword evidence="2 5" id="KW-0812">Transmembrane</keyword>
<keyword evidence="4 5" id="KW-0472">Membrane</keyword>
<sequence length="190" mass="20709">MTETGIDPNRVRRVRRIIIVYPFALIAAAIILNLLIGVMSAVPAVPSKPILIAFTVSGLLLLANHIWLMTSTELTRLKHGLQATPEEWAKAGKVETEADPTGVREVKRHHDAHNNASENTLYFAILAPAMMLISPTEILAFIWMIGFALGRLGHAYAYLSGKDGLRGIFMSVSLVSLFGMASYVALALLT</sequence>
<evidence type="ECO:0000256" key="1">
    <source>
        <dbReference type="ARBA" id="ARBA00004370"/>
    </source>
</evidence>
<evidence type="ECO:0000256" key="3">
    <source>
        <dbReference type="ARBA" id="ARBA00022989"/>
    </source>
</evidence>
<proteinExistence type="predicted"/>
<evidence type="ECO:0000313" key="6">
    <source>
        <dbReference type="EMBL" id="SMP13360.1"/>
    </source>
</evidence>
<feature type="transmembrane region" description="Helical" evidence="5">
    <location>
        <begin position="50"/>
        <end position="68"/>
    </location>
</feature>
<evidence type="ECO:0000313" key="7">
    <source>
        <dbReference type="Proteomes" id="UP001157961"/>
    </source>
</evidence>
<dbReference type="Pfam" id="PF01124">
    <property type="entry name" value="MAPEG"/>
    <property type="match status" value="1"/>
</dbReference>
<keyword evidence="7" id="KW-1185">Reference proteome</keyword>
<evidence type="ECO:0000256" key="5">
    <source>
        <dbReference type="SAM" id="Phobius"/>
    </source>
</evidence>
<comment type="caution">
    <text evidence="6">The sequence shown here is derived from an EMBL/GenBank/DDBJ whole genome shotgun (WGS) entry which is preliminary data.</text>
</comment>
<accession>A0ABY1NQ53</accession>
<evidence type="ECO:0000256" key="4">
    <source>
        <dbReference type="ARBA" id="ARBA00023136"/>
    </source>
</evidence>
<dbReference type="EMBL" id="FXTY01000002">
    <property type="protein sequence ID" value="SMP13360.1"/>
    <property type="molecule type" value="Genomic_DNA"/>
</dbReference>
<feature type="transmembrane region" description="Helical" evidence="5">
    <location>
        <begin position="168"/>
        <end position="189"/>
    </location>
</feature>
<gene>
    <name evidence="6" type="ORF">SAMN06265373_102489</name>
</gene>
<dbReference type="InterPro" id="IPR001129">
    <property type="entry name" value="Membr-assoc_MAPEG"/>
</dbReference>
<feature type="transmembrane region" description="Helical" evidence="5">
    <location>
        <begin position="121"/>
        <end position="148"/>
    </location>
</feature>
<organism evidence="6 7">
    <name type="scientific">Shimia sagamensis</name>
    <dbReference type="NCBI Taxonomy" id="1566352"/>
    <lineage>
        <taxon>Bacteria</taxon>
        <taxon>Pseudomonadati</taxon>
        <taxon>Pseudomonadota</taxon>
        <taxon>Alphaproteobacteria</taxon>
        <taxon>Rhodobacterales</taxon>
        <taxon>Roseobacteraceae</taxon>
    </lineage>
</organism>
<evidence type="ECO:0000256" key="2">
    <source>
        <dbReference type="ARBA" id="ARBA00022692"/>
    </source>
</evidence>
<dbReference type="Gene3D" id="1.20.120.550">
    <property type="entry name" value="Membrane associated eicosanoid/glutathione metabolism-like domain"/>
    <property type="match status" value="1"/>
</dbReference>
<comment type="subcellular location">
    <subcellularLocation>
        <location evidence="1">Membrane</location>
    </subcellularLocation>
</comment>
<name>A0ABY1NQ53_9RHOB</name>
<dbReference type="RefSeq" id="WP_283425224.1">
    <property type="nucleotide sequence ID" value="NZ_FXTY01000002.1"/>
</dbReference>
<feature type="transmembrane region" description="Helical" evidence="5">
    <location>
        <begin position="20"/>
        <end position="44"/>
    </location>
</feature>
<protein>
    <submittedName>
        <fullName evidence="6">MAPEG family protein</fullName>
    </submittedName>
</protein>